<feature type="compositionally biased region" description="Low complexity" evidence="7">
    <location>
        <begin position="280"/>
        <end position="313"/>
    </location>
</feature>
<dbReference type="PANTHER" id="PTHR47053:SF1">
    <property type="entry name" value="MUREIN DD-ENDOPEPTIDASE MEPH-RELATED"/>
    <property type="match status" value="1"/>
</dbReference>
<gene>
    <name evidence="10" type="ORF">ERS852568_01652</name>
</gene>
<evidence type="ECO:0000313" key="10">
    <source>
        <dbReference type="EMBL" id="CUQ03472.1"/>
    </source>
</evidence>
<evidence type="ECO:0000256" key="8">
    <source>
        <dbReference type="SAM" id="SignalP"/>
    </source>
</evidence>
<keyword evidence="3 8" id="KW-0732">Signal</keyword>
<dbReference type="InterPro" id="IPR038765">
    <property type="entry name" value="Papain-like_cys_pep_sf"/>
</dbReference>
<dbReference type="InterPro" id="IPR000064">
    <property type="entry name" value="NLP_P60_dom"/>
</dbReference>
<dbReference type="SUPFAM" id="SSF54001">
    <property type="entry name" value="Cysteine proteinases"/>
    <property type="match status" value="1"/>
</dbReference>
<dbReference type="EC" id="3.4.-.-" evidence="10"/>
<dbReference type="Pfam" id="PF00877">
    <property type="entry name" value="NLPC_P60"/>
    <property type="match status" value="1"/>
</dbReference>
<dbReference type="PROSITE" id="PS51935">
    <property type="entry name" value="NLPC_P60"/>
    <property type="match status" value="1"/>
</dbReference>
<dbReference type="PANTHER" id="PTHR47053">
    <property type="entry name" value="MUREIN DD-ENDOPEPTIDASE MEPH-RELATED"/>
    <property type="match status" value="1"/>
</dbReference>
<dbReference type="Gene3D" id="6.10.250.3150">
    <property type="match status" value="1"/>
</dbReference>
<name>A0A174T0W9_9CLOT</name>
<dbReference type="InterPro" id="IPR057309">
    <property type="entry name" value="PcsB_CC"/>
</dbReference>
<sequence>MRKKIVAALIAGILVVTSAVPAYATPSNQEVNKARDQYAELGKKIAETQNKVDELNVKIEPLAQKVENNKTEISNTKKEMDNTQKEIEQTKEKMSKQEEVLGGRLRELYKTGGQTSYLSLIFSADSLSDFIGKLDSANRLVDLDKGVVDELINNQNSLNEKMTSLQDKTKKLEELNAETQQELSKFEELKKEQEKYVEDAKKAQKEFDEKYLSQVEKEIISGQIATINNSNSSLDSLKSAVSQLVNLKNNQLKSPTVISEAEAAISKGKDAISRKEAEARAAAANNHANRGGSVTNSGSSNNGGSSSNNKPSNNGGGQVSSASAQAILNEAYNHLGKPYVWGATGPNSFDCSGFTSYVYSKVTGRYIGRTTYDQIGAGRAVSRSELQPGDLVFPHAGHVGIYVGNGQIIHAPRTGDVVKVSPIWSFYAARRIL</sequence>
<dbReference type="EMBL" id="CZBO01000002">
    <property type="protein sequence ID" value="CUQ03472.1"/>
    <property type="molecule type" value="Genomic_DNA"/>
</dbReference>
<evidence type="ECO:0000256" key="7">
    <source>
        <dbReference type="SAM" id="MobiDB-lite"/>
    </source>
</evidence>
<keyword evidence="6" id="KW-0175">Coiled coil</keyword>
<feature type="signal peptide" evidence="8">
    <location>
        <begin position="1"/>
        <end position="24"/>
    </location>
</feature>
<feature type="region of interest" description="Disordered" evidence="7">
    <location>
        <begin position="276"/>
        <end position="320"/>
    </location>
</feature>
<accession>A0A174T0W9</accession>
<evidence type="ECO:0000259" key="9">
    <source>
        <dbReference type="PROSITE" id="PS51935"/>
    </source>
</evidence>
<proteinExistence type="inferred from homology"/>
<dbReference type="AlphaFoldDB" id="A0A174T0W9"/>
<feature type="domain" description="NlpC/P60" evidence="9">
    <location>
        <begin position="321"/>
        <end position="433"/>
    </location>
</feature>
<dbReference type="Gene3D" id="3.90.1720.10">
    <property type="entry name" value="endopeptidase domain like (from Nostoc punctiforme)"/>
    <property type="match status" value="1"/>
</dbReference>
<evidence type="ECO:0000256" key="2">
    <source>
        <dbReference type="ARBA" id="ARBA00022670"/>
    </source>
</evidence>
<dbReference type="InterPro" id="IPR051202">
    <property type="entry name" value="Peptidase_C40"/>
</dbReference>
<dbReference type="GO" id="GO:0008234">
    <property type="term" value="F:cysteine-type peptidase activity"/>
    <property type="evidence" value="ECO:0007669"/>
    <property type="project" value="UniProtKB-KW"/>
</dbReference>
<evidence type="ECO:0000256" key="5">
    <source>
        <dbReference type="ARBA" id="ARBA00022807"/>
    </source>
</evidence>
<evidence type="ECO:0000256" key="1">
    <source>
        <dbReference type="ARBA" id="ARBA00007074"/>
    </source>
</evidence>
<protein>
    <submittedName>
        <fullName evidence="10">SagA protein</fullName>
        <ecNumber evidence="10">3.4.-.-</ecNumber>
    </submittedName>
</protein>
<evidence type="ECO:0000256" key="6">
    <source>
        <dbReference type="SAM" id="Coils"/>
    </source>
</evidence>
<dbReference type="RefSeq" id="WP_055207564.1">
    <property type="nucleotide sequence ID" value="NZ_CZBO01000002.1"/>
</dbReference>
<organism evidence="10 11">
    <name type="scientific">Clostridium baratii</name>
    <dbReference type="NCBI Taxonomy" id="1561"/>
    <lineage>
        <taxon>Bacteria</taxon>
        <taxon>Bacillati</taxon>
        <taxon>Bacillota</taxon>
        <taxon>Clostridia</taxon>
        <taxon>Eubacteriales</taxon>
        <taxon>Clostridiaceae</taxon>
        <taxon>Clostridium</taxon>
    </lineage>
</organism>
<evidence type="ECO:0000313" key="11">
    <source>
        <dbReference type="Proteomes" id="UP000095563"/>
    </source>
</evidence>
<dbReference type="Pfam" id="PF24568">
    <property type="entry name" value="CC_PcsB"/>
    <property type="match status" value="1"/>
</dbReference>
<feature type="coiled-coil region" evidence="6">
    <location>
        <begin position="148"/>
        <end position="206"/>
    </location>
</feature>
<keyword evidence="2" id="KW-0645">Protease</keyword>
<reference evidence="10 11" key="1">
    <citation type="submission" date="2015-09" db="EMBL/GenBank/DDBJ databases">
        <authorList>
            <consortium name="Pathogen Informatics"/>
        </authorList>
    </citation>
    <scope>NUCLEOTIDE SEQUENCE [LARGE SCALE GENOMIC DNA]</scope>
    <source>
        <strain evidence="10 11">2789STDY5834956</strain>
    </source>
</reference>
<keyword evidence="4 10" id="KW-0378">Hydrolase</keyword>
<evidence type="ECO:0000256" key="4">
    <source>
        <dbReference type="ARBA" id="ARBA00022801"/>
    </source>
</evidence>
<feature type="coiled-coil region" evidence="6">
    <location>
        <begin position="31"/>
        <end position="100"/>
    </location>
</feature>
<comment type="similarity">
    <text evidence="1">Belongs to the peptidase C40 family.</text>
</comment>
<evidence type="ECO:0000256" key="3">
    <source>
        <dbReference type="ARBA" id="ARBA00022729"/>
    </source>
</evidence>
<dbReference type="GO" id="GO:0006508">
    <property type="term" value="P:proteolysis"/>
    <property type="evidence" value="ECO:0007669"/>
    <property type="project" value="UniProtKB-KW"/>
</dbReference>
<dbReference type="Proteomes" id="UP000095563">
    <property type="component" value="Unassembled WGS sequence"/>
</dbReference>
<feature type="chain" id="PRO_5008033510" evidence="8">
    <location>
        <begin position="25"/>
        <end position="433"/>
    </location>
</feature>
<keyword evidence="5" id="KW-0788">Thiol protease</keyword>